<dbReference type="Proteomes" id="UP001056539">
    <property type="component" value="Chromosome"/>
</dbReference>
<feature type="signal peptide" evidence="2">
    <location>
        <begin position="1"/>
        <end position="19"/>
    </location>
</feature>
<reference evidence="3" key="1">
    <citation type="submission" date="2021-04" db="EMBL/GenBank/DDBJ databases">
        <authorList>
            <person name="Postec A."/>
        </authorList>
    </citation>
    <scope>NUCLEOTIDE SEQUENCE</scope>
    <source>
        <strain evidence="3">F1F22</strain>
    </source>
</reference>
<organism evidence="3 4">
    <name type="scientific">Thermospira aquatica</name>
    <dbReference type="NCBI Taxonomy" id="2828656"/>
    <lineage>
        <taxon>Bacteria</taxon>
        <taxon>Pseudomonadati</taxon>
        <taxon>Spirochaetota</taxon>
        <taxon>Spirochaetia</taxon>
        <taxon>Brevinematales</taxon>
        <taxon>Thermospiraceae</taxon>
        <taxon>Thermospira</taxon>
    </lineage>
</organism>
<evidence type="ECO:0000313" key="4">
    <source>
        <dbReference type="Proteomes" id="UP001056539"/>
    </source>
</evidence>
<feature type="chain" id="PRO_5043500421" description="Tetratricopeptide repeat protein" evidence="2">
    <location>
        <begin position="20"/>
        <end position="290"/>
    </location>
</feature>
<dbReference type="InterPro" id="IPR011990">
    <property type="entry name" value="TPR-like_helical_dom_sf"/>
</dbReference>
<dbReference type="RefSeq" id="WP_271436099.1">
    <property type="nucleotide sequence ID" value="NZ_CP073355.1"/>
</dbReference>
<evidence type="ECO:0000256" key="1">
    <source>
        <dbReference type="SAM" id="MobiDB-lite"/>
    </source>
</evidence>
<evidence type="ECO:0008006" key="5">
    <source>
        <dbReference type="Google" id="ProtNLM"/>
    </source>
</evidence>
<dbReference type="EMBL" id="CP073355">
    <property type="protein sequence ID" value="URA10968.1"/>
    <property type="molecule type" value="Genomic_DNA"/>
</dbReference>
<protein>
    <recommendedName>
        <fullName evidence="5">Tetratricopeptide repeat protein</fullName>
    </recommendedName>
</protein>
<dbReference type="Gene3D" id="1.25.40.10">
    <property type="entry name" value="Tetratricopeptide repeat domain"/>
    <property type="match status" value="1"/>
</dbReference>
<dbReference type="SUPFAM" id="SSF48452">
    <property type="entry name" value="TPR-like"/>
    <property type="match status" value="1"/>
</dbReference>
<name>A0AAX3BFP9_9SPIR</name>
<gene>
    <name evidence="3" type="ORF">KDW03_03965</name>
</gene>
<feature type="compositionally biased region" description="Basic and acidic residues" evidence="1">
    <location>
        <begin position="190"/>
        <end position="205"/>
    </location>
</feature>
<sequence>MNRKNLFLFLCGMSLFVFGTSSVSIEEATAQYIYSLYQKHRYTDVTVEVRNFLSRYPLSSLYIPVAIIGGEAAYKDKNYNLGRYFFEQAFKKAKQPHQVKQSLLGMAKCSYKLGLYQEAAKLFESYAREFDDPVVTPAVLYYAQVCALAANDQENAQRYQQWHASRYPESPYLSLLASASSRDTSFSIEHSVKSSPEEKEQKKESPPLNEVSFSMPSSETSNTILLTNWVVVTTTNTFTNEKATEKEQTLALVEENNRYLSLLEVKAKLLQLKARALDDELSELGIGGLE</sequence>
<evidence type="ECO:0000256" key="2">
    <source>
        <dbReference type="SAM" id="SignalP"/>
    </source>
</evidence>
<keyword evidence="4" id="KW-1185">Reference proteome</keyword>
<feature type="region of interest" description="Disordered" evidence="1">
    <location>
        <begin position="187"/>
        <end position="216"/>
    </location>
</feature>
<reference evidence="3" key="2">
    <citation type="submission" date="2022-06" db="EMBL/GenBank/DDBJ databases">
        <title>Thermospira aquatica gen. nov., sp. nov.</title>
        <authorList>
            <person name="Ben Ali Gam Z."/>
            <person name="Labat M."/>
        </authorList>
    </citation>
    <scope>NUCLEOTIDE SEQUENCE</scope>
    <source>
        <strain evidence="3">F1F22</strain>
    </source>
</reference>
<dbReference type="KEGG" id="taqu:KDW03_03965"/>
<proteinExistence type="predicted"/>
<evidence type="ECO:0000313" key="3">
    <source>
        <dbReference type="EMBL" id="URA10968.1"/>
    </source>
</evidence>
<dbReference type="AlphaFoldDB" id="A0AAX3BFP9"/>
<keyword evidence="2" id="KW-0732">Signal</keyword>
<accession>A0AAX3BFP9</accession>